<proteinExistence type="predicted"/>
<evidence type="ECO:0000313" key="2">
    <source>
        <dbReference type="Proteomes" id="UP001204562"/>
    </source>
</evidence>
<comment type="caution">
    <text evidence="1">The sequence shown here is derived from an EMBL/GenBank/DDBJ whole genome shotgun (WGS) entry which is preliminary data.</text>
</comment>
<gene>
    <name evidence="1" type="ORF">NE579_16400</name>
</gene>
<evidence type="ECO:0000313" key="1">
    <source>
        <dbReference type="EMBL" id="MCQ4771995.1"/>
    </source>
</evidence>
<accession>A0AAW5JXP2</accession>
<name>A0AAW5JXP2_9FIRM</name>
<dbReference type="Proteomes" id="UP001204562">
    <property type="component" value="Unassembled WGS sequence"/>
</dbReference>
<dbReference type="Gene3D" id="1.10.30.40">
    <property type="entry name" value="Ethanolamine ammonia-lyase light chain (EutC), N-terminal domain"/>
    <property type="match status" value="1"/>
</dbReference>
<reference evidence="1" key="1">
    <citation type="submission" date="2022-06" db="EMBL/GenBank/DDBJ databases">
        <title>Isolation of gut microbiota from human fecal samples.</title>
        <authorList>
            <person name="Pamer E.G."/>
            <person name="Barat B."/>
            <person name="Waligurski E."/>
            <person name="Medina S."/>
            <person name="Paddock L."/>
            <person name="Mostad J."/>
        </authorList>
    </citation>
    <scope>NUCLEOTIDE SEQUENCE</scope>
    <source>
        <strain evidence="1">DFI.9.91</strain>
    </source>
</reference>
<sequence>MRKPLFYTPECKAVPLLEAAEDPEALLRMKKRTTARIGVGKAGPSARPCT</sequence>
<organism evidence="1 2">
    <name type="scientific">Intestinimonas massiliensis</name>
    <name type="common">ex Afouda et al. 2020</name>
    <dbReference type="NCBI Taxonomy" id="1673721"/>
    <lineage>
        <taxon>Bacteria</taxon>
        <taxon>Bacillati</taxon>
        <taxon>Bacillota</taxon>
        <taxon>Clostridia</taxon>
        <taxon>Eubacteriales</taxon>
        <taxon>Intestinimonas</taxon>
    </lineage>
</organism>
<protein>
    <submittedName>
        <fullName evidence="1">Uncharacterized protein</fullName>
    </submittedName>
</protein>
<dbReference type="InterPro" id="IPR042255">
    <property type="entry name" value="EutC_N"/>
</dbReference>
<dbReference type="AlphaFoldDB" id="A0AAW5JXP2"/>
<dbReference type="EMBL" id="JANFYS010000236">
    <property type="protein sequence ID" value="MCQ4771995.1"/>
    <property type="molecule type" value="Genomic_DNA"/>
</dbReference>
<dbReference type="RefSeq" id="WP_256304992.1">
    <property type="nucleotide sequence ID" value="NZ_JANFYS010000236.1"/>
</dbReference>